<dbReference type="RefSeq" id="WP_070353278.1">
    <property type="nucleotide sequence ID" value="NZ_CP043474.1"/>
</dbReference>
<accession>A0A1E8Q4R2</accession>
<dbReference type="OrthoDB" id="4555745at2"/>
<reference evidence="2 3" key="1">
    <citation type="submission" date="2016-09" db="EMBL/GenBank/DDBJ databases">
        <title>genome sequence of Mycobacterium sp. 739 SCH.</title>
        <authorList>
            <person name="Greninger A.L."/>
            <person name="Qin X."/>
            <person name="Jerome K."/>
            <person name="Vora S."/>
            <person name="Quinn K."/>
        </authorList>
    </citation>
    <scope>NUCLEOTIDE SEQUENCE [LARGE SCALE GENOMIC DNA]</scope>
    <source>
        <strain evidence="2 3">SCH</strain>
    </source>
</reference>
<dbReference type="EMBL" id="MCHX01000023">
    <property type="protein sequence ID" value="OFJ53573.1"/>
    <property type="molecule type" value="Genomic_DNA"/>
</dbReference>
<keyword evidence="1" id="KW-0812">Transmembrane</keyword>
<proteinExistence type="predicted"/>
<keyword evidence="3" id="KW-1185">Reference proteome</keyword>
<sequence length="151" mass="16621">MPGFAELALAGAPIAGGALLGVVAGNLRAPDLRAVIKQDMDLLERIPAEQVERRAELQRVIDLRVDDVIAAVDKNRAIREAAMSYQGNWRDIVVFVCGILFTIVWWNVPHSRANWLLMFIVMIIASVAAGVYAARGILRSIGAFTRRRGRV</sequence>
<name>A0A1E8Q4R2_9MYCO</name>
<keyword evidence="1" id="KW-0472">Membrane</keyword>
<evidence type="ECO:0000313" key="2">
    <source>
        <dbReference type="EMBL" id="OFJ53573.1"/>
    </source>
</evidence>
<feature type="transmembrane region" description="Helical" evidence="1">
    <location>
        <begin position="114"/>
        <end position="138"/>
    </location>
</feature>
<gene>
    <name evidence="2" type="ORF">BEL07_11755</name>
</gene>
<evidence type="ECO:0000313" key="3">
    <source>
        <dbReference type="Proteomes" id="UP000178953"/>
    </source>
</evidence>
<feature type="transmembrane region" description="Helical" evidence="1">
    <location>
        <begin position="89"/>
        <end position="108"/>
    </location>
</feature>
<evidence type="ECO:0000256" key="1">
    <source>
        <dbReference type="SAM" id="Phobius"/>
    </source>
</evidence>
<keyword evidence="1" id="KW-1133">Transmembrane helix</keyword>
<comment type="caution">
    <text evidence="2">The sequence shown here is derived from an EMBL/GenBank/DDBJ whole genome shotgun (WGS) entry which is preliminary data.</text>
</comment>
<feature type="transmembrane region" description="Helical" evidence="1">
    <location>
        <begin position="6"/>
        <end position="27"/>
    </location>
</feature>
<dbReference type="Proteomes" id="UP000178953">
    <property type="component" value="Unassembled WGS sequence"/>
</dbReference>
<dbReference type="AlphaFoldDB" id="A0A1E8Q4R2"/>
<protein>
    <submittedName>
        <fullName evidence="2">Uncharacterized protein</fullName>
    </submittedName>
</protein>
<organism evidence="2 3">
    <name type="scientific">Mycolicibacterium grossiae</name>
    <dbReference type="NCBI Taxonomy" id="1552759"/>
    <lineage>
        <taxon>Bacteria</taxon>
        <taxon>Bacillati</taxon>
        <taxon>Actinomycetota</taxon>
        <taxon>Actinomycetes</taxon>
        <taxon>Mycobacteriales</taxon>
        <taxon>Mycobacteriaceae</taxon>
        <taxon>Mycolicibacterium</taxon>
    </lineage>
</organism>